<evidence type="ECO:0000313" key="3">
    <source>
        <dbReference type="Proteomes" id="UP000014174"/>
    </source>
</evidence>
<dbReference type="Proteomes" id="UP000014174">
    <property type="component" value="Unassembled WGS sequence"/>
</dbReference>
<sequence length="93" mass="10717">MDIEERLNSLKNIQEVDVPPFLFTRIQQGIKDKKKKSVPMPWRWAFAASGLLILALNLSVFYNQVITKERTNISTLASAMQMTNSNDLYNEQN</sequence>
<evidence type="ECO:0000256" key="1">
    <source>
        <dbReference type="SAM" id="Phobius"/>
    </source>
</evidence>
<dbReference type="EMBL" id="AQPN01000039">
    <property type="protein sequence ID" value="EOR95867.1"/>
    <property type="molecule type" value="Genomic_DNA"/>
</dbReference>
<evidence type="ECO:0000313" key="2">
    <source>
        <dbReference type="EMBL" id="EOR95867.1"/>
    </source>
</evidence>
<organism evidence="2 3">
    <name type="scientific">Arcticibacter svalbardensis MN12-7</name>
    <dbReference type="NCBI Taxonomy" id="1150600"/>
    <lineage>
        <taxon>Bacteria</taxon>
        <taxon>Pseudomonadati</taxon>
        <taxon>Bacteroidota</taxon>
        <taxon>Sphingobacteriia</taxon>
        <taxon>Sphingobacteriales</taxon>
        <taxon>Sphingobacteriaceae</taxon>
        <taxon>Arcticibacter</taxon>
    </lineage>
</organism>
<reference evidence="2 3" key="1">
    <citation type="journal article" date="2013" name="Genome Announc.">
        <title>Draft Genome Sequence of Arcticibacter svalbardensis Strain MN12-7T, a Member of the Family Sphingobacteriaceae Isolated from an Arctic Soil Sample.</title>
        <authorList>
            <person name="Shivaji S."/>
            <person name="Ara S."/>
            <person name="Prasad S."/>
            <person name="Manasa B.P."/>
            <person name="Begum Z."/>
            <person name="Singh A."/>
            <person name="Kumar Pinnaka A."/>
        </authorList>
    </citation>
    <scope>NUCLEOTIDE SEQUENCE [LARGE SCALE GENOMIC DNA]</scope>
    <source>
        <strain evidence="2 3">MN12-7</strain>
    </source>
</reference>
<gene>
    <name evidence="2" type="ORF">ADIARSV_0929</name>
</gene>
<comment type="caution">
    <text evidence="2">The sequence shown here is derived from an EMBL/GenBank/DDBJ whole genome shotgun (WGS) entry which is preliminary data.</text>
</comment>
<keyword evidence="1" id="KW-0812">Transmembrane</keyword>
<proteinExistence type="predicted"/>
<name>R9GVJ0_9SPHI</name>
<feature type="transmembrane region" description="Helical" evidence="1">
    <location>
        <begin position="42"/>
        <end position="62"/>
    </location>
</feature>
<keyword evidence="3" id="KW-1185">Reference proteome</keyword>
<dbReference type="OrthoDB" id="965859at2"/>
<protein>
    <submittedName>
        <fullName evidence="2">Uncharacterized protein</fullName>
    </submittedName>
</protein>
<dbReference type="AlphaFoldDB" id="R9GVJ0"/>
<keyword evidence="1" id="KW-1133">Transmembrane helix</keyword>
<keyword evidence="1" id="KW-0472">Membrane</keyword>
<dbReference type="RefSeq" id="WP_016194174.1">
    <property type="nucleotide sequence ID" value="NZ_AQPN01000039.1"/>
</dbReference>
<accession>R9GVJ0</accession>